<organism evidence="4 5">
    <name type="scientific">Vagococcus entomophilus</name>
    <dbReference type="NCBI Taxonomy" id="1160095"/>
    <lineage>
        <taxon>Bacteria</taxon>
        <taxon>Bacillati</taxon>
        <taxon>Bacillota</taxon>
        <taxon>Bacilli</taxon>
        <taxon>Lactobacillales</taxon>
        <taxon>Enterococcaceae</taxon>
        <taxon>Vagococcus</taxon>
    </lineage>
</organism>
<feature type="domain" description="CAAX prenyl protease 2/Lysostaphin resistance protein A-like" evidence="3">
    <location>
        <begin position="120"/>
        <end position="206"/>
    </location>
</feature>
<evidence type="ECO:0000313" key="4">
    <source>
        <dbReference type="EMBL" id="RSU07094.1"/>
    </source>
</evidence>
<reference evidence="4 5" key="1">
    <citation type="submission" date="2017-05" db="EMBL/GenBank/DDBJ databases">
        <title>Vagococcus spp. assemblies.</title>
        <authorList>
            <person name="Gulvik C.A."/>
        </authorList>
    </citation>
    <scope>NUCLEOTIDE SEQUENCE [LARGE SCALE GENOMIC DNA]</scope>
    <source>
        <strain evidence="4 5">DSM 24756</strain>
    </source>
</reference>
<keyword evidence="2" id="KW-0472">Membrane</keyword>
<dbReference type="Pfam" id="PF02517">
    <property type="entry name" value="Rce1-like"/>
    <property type="match status" value="1"/>
</dbReference>
<feature type="transmembrane region" description="Helical" evidence="2">
    <location>
        <begin position="36"/>
        <end position="55"/>
    </location>
</feature>
<dbReference type="InterPro" id="IPR003675">
    <property type="entry name" value="Rce1/LyrA-like_dom"/>
</dbReference>
<feature type="transmembrane region" description="Helical" evidence="2">
    <location>
        <begin position="196"/>
        <end position="216"/>
    </location>
</feature>
<feature type="transmembrane region" description="Helical" evidence="2">
    <location>
        <begin position="162"/>
        <end position="184"/>
    </location>
</feature>
<sequence>MNNMVAFKLWALPLYVLFYNLCLFNRLNKIYYTDFFVLELLNDLLFLFLPILFFSGSKRPQPPQPDARTPLDRTALFLSSLFGISFILTIHFGKTIYFLTHYSFDDLLKYQETLTVALQLLVSAEIFAPLFEEFSRKRLFSQVENRYPKHCLLLMTLNFTGMHLFVILYYPSTIIFYLPISLFLNWHYLHHRSLSFNIFLHLICNLTACCIDYYYFFIPQQLYLTIFLVALVSSVILLPFMIRKRKVA</sequence>
<dbReference type="AlphaFoldDB" id="A0A430AGW4"/>
<comment type="similarity">
    <text evidence="1">Belongs to the UPF0177 family.</text>
</comment>
<proteinExistence type="inferred from homology"/>
<dbReference type="GO" id="GO:0004175">
    <property type="term" value="F:endopeptidase activity"/>
    <property type="evidence" value="ECO:0007669"/>
    <property type="project" value="UniProtKB-ARBA"/>
</dbReference>
<dbReference type="Proteomes" id="UP000288669">
    <property type="component" value="Unassembled WGS sequence"/>
</dbReference>
<accession>A0A430AGW4</accession>
<keyword evidence="2" id="KW-0812">Transmembrane</keyword>
<evidence type="ECO:0000313" key="5">
    <source>
        <dbReference type="Proteomes" id="UP000288669"/>
    </source>
</evidence>
<dbReference type="EMBL" id="NGJZ01000002">
    <property type="protein sequence ID" value="RSU07094.1"/>
    <property type="molecule type" value="Genomic_DNA"/>
</dbReference>
<gene>
    <name evidence="4" type="ORF">CBF30_07505</name>
</gene>
<evidence type="ECO:0000256" key="1">
    <source>
        <dbReference type="ARBA" id="ARBA00009067"/>
    </source>
</evidence>
<feature type="transmembrane region" description="Helical" evidence="2">
    <location>
        <begin position="6"/>
        <end position="24"/>
    </location>
</feature>
<name>A0A430AGW4_9ENTE</name>
<dbReference type="GO" id="GO:0080120">
    <property type="term" value="P:CAAX-box protein maturation"/>
    <property type="evidence" value="ECO:0007669"/>
    <property type="project" value="UniProtKB-ARBA"/>
</dbReference>
<keyword evidence="2" id="KW-1133">Transmembrane helix</keyword>
<feature type="transmembrane region" description="Helical" evidence="2">
    <location>
        <begin position="75"/>
        <end position="93"/>
    </location>
</feature>
<keyword evidence="5" id="KW-1185">Reference proteome</keyword>
<evidence type="ECO:0000256" key="2">
    <source>
        <dbReference type="SAM" id="Phobius"/>
    </source>
</evidence>
<feature type="transmembrane region" description="Helical" evidence="2">
    <location>
        <begin position="222"/>
        <end position="242"/>
    </location>
</feature>
<protein>
    <recommendedName>
        <fullName evidence="3">CAAX prenyl protease 2/Lysostaphin resistance protein A-like domain-containing protein</fullName>
    </recommendedName>
</protein>
<comment type="caution">
    <text evidence="4">The sequence shown here is derived from an EMBL/GenBank/DDBJ whole genome shotgun (WGS) entry which is preliminary data.</text>
</comment>
<evidence type="ECO:0000259" key="3">
    <source>
        <dbReference type="Pfam" id="PF02517"/>
    </source>
</evidence>